<evidence type="ECO:0000259" key="4">
    <source>
        <dbReference type="Pfam" id="PF00370"/>
    </source>
</evidence>
<dbReference type="Pfam" id="PF00370">
    <property type="entry name" value="FGGY_N"/>
    <property type="match status" value="1"/>
</dbReference>
<keyword evidence="1" id="KW-0808">Transferase</keyword>
<dbReference type="SUPFAM" id="SSF53067">
    <property type="entry name" value="Actin-like ATPase domain"/>
    <property type="match status" value="1"/>
</dbReference>
<feature type="compositionally biased region" description="Basic residues" evidence="3">
    <location>
        <begin position="38"/>
        <end position="52"/>
    </location>
</feature>
<evidence type="ECO:0000313" key="6">
    <source>
        <dbReference type="Proteomes" id="UP001158576"/>
    </source>
</evidence>
<dbReference type="InterPro" id="IPR018484">
    <property type="entry name" value="FGGY_N"/>
</dbReference>
<accession>A0ABN7S314</accession>
<proteinExistence type="predicted"/>
<keyword evidence="2" id="KW-0418">Kinase</keyword>
<reference evidence="5 6" key="1">
    <citation type="submission" date="2021-04" db="EMBL/GenBank/DDBJ databases">
        <authorList>
            <person name="Bliznina A."/>
        </authorList>
    </citation>
    <scope>NUCLEOTIDE SEQUENCE [LARGE SCALE GENOMIC DNA]</scope>
</reference>
<dbReference type="Gene3D" id="3.30.420.40">
    <property type="match status" value="1"/>
</dbReference>
<evidence type="ECO:0000313" key="5">
    <source>
        <dbReference type="EMBL" id="CAG5087102.1"/>
    </source>
</evidence>
<dbReference type="Proteomes" id="UP001158576">
    <property type="component" value="Chromosome PAR"/>
</dbReference>
<feature type="compositionally biased region" description="Polar residues" evidence="3">
    <location>
        <begin position="515"/>
        <end position="525"/>
    </location>
</feature>
<feature type="region of interest" description="Disordered" evidence="3">
    <location>
        <begin position="181"/>
        <end position="226"/>
    </location>
</feature>
<evidence type="ECO:0000256" key="2">
    <source>
        <dbReference type="ARBA" id="ARBA00022777"/>
    </source>
</evidence>
<feature type="compositionally biased region" description="Polar residues" evidence="3">
    <location>
        <begin position="181"/>
        <end position="223"/>
    </location>
</feature>
<gene>
    <name evidence="5" type="ORF">OKIOD_LOCUS3015</name>
</gene>
<dbReference type="InterPro" id="IPR050406">
    <property type="entry name" value="FGGY_Carb_Kinase"/>
</dbReference>
<keyword evidence="6" id="KW-1185">Reference proteome</keyword>
<feature type="compositionally biased region" description="Polar residues" evidence="3">
    <location>
        <begin position="294"/>
        <end position="322"/>
    </location>
</feature>
<feature type="region of interest" description="Disordered" evidence="3">
    <location>
        <begin position="262"/>
        <end position="323"/>
    </location>
</feature>
<feature type="compositionally biased region" description="Low complexity" evidence="3">
    <location>
        <begin position="53"/>
        <end position="86"/>
    </location>
</feature>
<dbReference type="InterPro" id="IPR043129">
    <property type="entry name" value="ATPase_NBD"/>
</dbReference>
<feature type="region of interest" description="Disordered" evidence="3">
    <location>
        <begin position="515"/>
        <end position="550"/>
    </location>
</feature>
<feature type="compositionally biased region" description="Acidic residues" evidence="3">
    <location>
        <begin position="266"/>
        <end position="278"/>
    </location>
</feature>
<dbReference type="EMBL" id="OU015568">
    <property type="protein sequence ID" value="CAG5087102.1"/>
    <property type="molecule type" value="Genomic_DNA"/>
</dbReference>
<feature type="compositionally biased region" description="Polar residues" evidence="3">
    <location>
        <begin position="533"/>
        <end position="542"/>
    </location>
</feature>
<organism evidence="5 6">
    <name type="scientific">Oikopleura dioica</name>
    <name type="common">Tunicate</name>
    <dbReference type="NCBI Taxonomy" id="34765"/>
    <lineage>
        <taxon>Eukaryota</taxon>
        <taxon>Metazoa</taxon>
        <taxon>Chordata</taxon>
        <taxon>Tunicata</taxon>
        <taxon>Appendicularia</taxon>
        <taxon>Copelata</taxon>
        <taxon>Oikopleuridae</taxon>
        <taxon>Oikopleura</taxon>
    </lineage>
</organism>
<dbReference type="PANTHER" id="PTHR43095">
    <property type="entry name" value="SUGAR KINASE"/>
    <property type="match status" value="1"/>
</dbReference>
<feature type="compositionally biased region" description="Polar residues" evidence="3">
    <location>
        <begin position="452"/>
        <end position="471"/>
    </location>
</feature>
<protein>
    <submittedName>
        <fullName evidence="5">Oidioi.mRNA.OKI2018_I69.PAR.g11457.t1.cds</fullName>
    </submittedName>
</protein>
<feature type="region of interest" description="Disordered" evidence="3">
    <location>
        <begin position="1"/>
        <end position="97"/>
    </location>
</feature>
<name>A0ABN7S314_OIKDI</name>
<sequence length="963" mass="105569">MVFWKQHEPTSMDENSLPETIYENEETTQFAKTPSTPNRKRTPLTIRNRRMRPTSPSSCASPSSNSVISSSGKSSTSNSTCSSPGPHSSNPRNMPLVSPRCVVNPFENDGVMMSPSVLEIASNIGTPNSVKNGGWTLEQRSVLFPVPITDEQVDSQYQSTITNEDSTRNASACQEWLQQTDLTSPWTGHNESANRSRLNKSRSFSRLSNELTQEASTQTNTSLPPDFNLFEFLEKHGAPMQTIPPSREASLGSANSSLRRKLFEGPEGESEEEDDDEIVPAPFQSPSRYPPPNQQVFTPNSEQFSSSPIKISPVSNATSPGALSTCGGGPEVFDGTPYCSPFRSPFGNDDICLSPIPKDEKSITPRSRHRRLLSDSAEISKHLTFDDMESNENLSSDSDLDDTALEEAKADKQQVRNSSLNDDNLDCSMKSEIGQSWDVSAIIKSEDKMSRKTGNAESTHIQSQANFQSSGNEERMDAIKDDEHALDGDVCMDSIYGDSRGFSFEASEYQYFQDGSTTGSASKSQGEGLDSGFGSNSNQASRSEAKQLSIPTPIIHSESVEEMVEKMIVGIDIGTTNCKFLPEGHEKQSFPISYSEDVQSESHKEIDPITIVDNLIKCFEKLENEKVTGVVVTGQMHGVLSWDENFNPTTNLITWEDTRCSQVFCDDVSKGGRLHPGYGIATLLWLRKHNPSCLTTAIAAGTIMDYVVARLTETLRPQTSWTVDPVDNLLLEVAMDLKDQTSISTESNIFGIGACKVLVGLGDHQCSVAGLGMPLEKNVLFLNFGTSAQMTFLSEQTVNENGSVEIRPFLDPKIPLVTIASMNGGNVLSAFVQEHGVEFSNVDEAIQRIVNTDEIPDYPHARLYPERCGLEGYGKLPLLQGQKSVETSVSLVKSLLANLKNLLRFKNDHFVFPLFEKIILSGGACKLFIPFLKDLGSNVEIADGDAASGAIEIFKFVQNNLSN</sequence>
<feature type="compositionally biased region" description="Basic and acidic residues" evidence="3">
    <location>
        <begin position="1"/>
        <end position="10"/>
    </location>
</feature>
<evidence type="ECO:0000256" key="3">
    <source>
        <dbReference type="SAM" id="MobiDB-lite"/>
    </source>
</evidence>
<feature type="compositionally biased region" description="Polar residues" evidence="3">
    <location>
        <begin position="27"/>
        <end position="37"/>
    </location>
</feature>
<feature type="domain" description="Carbohydrate kinase FGGY N-terminal" evidence="4">
    <location>
        <begin position="567"/>
        <end position="714"/>
    </location>
</feature>
<evidence type="ECO:0000256" key="1">
    <source>
        <dbReference type="ARBA" id="ARBA00022679"/>
    </source>
</evidence>
<feature type="region of interest" description="Disordered" evidence="3">
    <location>
        <begin position="448"/>
        <end position="475"/>
    </location>
</feature>